<evidence type="ECO:0000313" key="4">
    <source>
        <dbReference type="Proteomes" id="UP001321486"/>
    </source>
</evidence>
<geneLocation type="plasmid" evidence="3 4">
    <name>pNBRC108728a</name>
</geneLocation>
<evidence type="ECO:0000256" key="1">
    <source>
        <dbReference type="SAM" id="MobiDB-lite"/>
    </source>
</evidence>
<dbReference type="RefSeq" id="WP_286347113.1">
    <property type="nucleotide sequence ID" value="NZ_AP027733.1"/>
</dbReference>
<keyword evidence="2" id="KW-0472">Membrane</keyword>
<keyword evidence="4" id="KW-1185">Reference proteome</keyword>
<keyword evidence="2" id="KW-0812">Transmembrane</keyword>
<reference evidence="4" key="1">
    <citation type="journal article" date="2019" name="Int. J. Syst. Evol. Microbiol.">
        <title>The Global Catalogue of Microorganisms (GCM) 10K type strain sequencing project: providing services to taxonomists for standard genome sequencing and annotation.</title>
        <authorList>
            <consortium name="The Broad Institute Genomics Platform"/>
            <consortium name="The Broad Institute Genome Sequencing Center for Infectious Disease"/>
            <person name="Wu L."/>
            <person name="Ma J."/>
        </authorList>
    </citation>
    <scope>NUCLEOTIDE SEQUENCE [LARGE SCALE GENOMIC DNA]</scope>
    <source>
        <strain evidence="4">NBRC 108728</strain>
    </source>
</reference>
<feature type="transmembrane region" description="Helical" evidence="2">
    <location>
        <begin position="15"/>
        <end position="36"/>
    </location>
</feature>
<organism evidence="3 4">
    <name type="scientific">Frondihabitans sucicola</name>
    <dbReference type="NCBI Taxonomy" id="1268041"/>
    <lineage>
        <taxon>Bacteria</taxon>
        <taxon>Bacillati</taxon>
        <taxon>Actinomycetota</taxon>
        <taxon>Actinomycetes</taxon>
        <taxon>Micrococcales</taxon>
        <taxon>Microbacteriaceae</taxon>
        <taxon>Frondihabitans</taxon>
    </lineage>
</organism>
<keyword evidence="2" id="KW-1133">Transmembrane helix</keyword>
<dbReference type="Proteomes" id="UP001321486">
    <property type="component" value="Plasmid pNBRC108728a"/>
</dbReference>
<dbReference type="EMBL" id="AP027733">
    <property type="protein sequence ID" value="BDZ52831.1"/>
    <property type="molecule type" value="Genomic_DNA"/>
</dbReference>
<feature type="transmembrane region" description="Helical" evidence="2">
    <location>
        <begin position="43"/>
        <end position="62"/>
    </location>
</feature>
<name>A0ABM8GWI7_9MICO</name>
<feature type="region of interest" description="Disordered" evidence="1">
    <location>
        <begin position="67"/>
        <end position="88"/>
    </location>
</feature>
<proteinExistence type="predicted"/>
<accession>A0ABM8GWI7</accession>
<sequence length="88" mass="9875">MAHDPYIAALRDMHGMLHVMGIILFATFMLISYFRFRFAGFDWMATAINTMVGFVGAALVAWRTPLMPRSPSASGSWRAPQRPPLSSR</sequence>
<keyword evidence="3" id="KW-0614">Plasmid</keyword>
<protein>
    <submittedName>
        <fullName evidence="3">Uncharacterized protein</fullName>
    </submittedName>
</protein>
<gene>
    <name evidence="3" type="ORF">GCM10025867_50720</name>
</gene>
<evidence type="ECO:0000256" key="2">
    <source>
        <dbReference type="SAM" id="Phobius"/>
    </source>
</evidence>
<evidence type="ECO:0000313" key="3">
    <source>
        <dbReference type="EMBL" id="BDZ52831.1"/>
    </source>
</evidence>